<feature type="domain" description="CSD" evidence="3">
    <location>
        <begin position="66"/>
        <end position="134"/>
    </location>
</feature>
<dbReference type="SMART" id="SM00357">
    <property type="entry name" value="CSP"/>
    <property type="match status" value="1"/>
</dbReference>
<dbReference type="CDD" id="cd04458">
    <property type="entry name" value="CSP_CDS"/>
    <property type="match status" value="1"/>
</dbReference>
<reference evidence="4 5" key="1">
    <citation type="submission" date="2020-04" db="EMBL/GenBank/DDBJ databases">
        <title>Enterovirga sp. isolate from soil.</title>
        <authorList>
            <person name="Chea S."/>
            <person name="Kim D.-U."/>
        </authorList>
    </citation>
    <scope>NUCLEOTIDE SEQUENCE [LARGE SCALE GENOMIC DNA]</scope>
    <source>
        <strain evidence="4 5">DB1703</strain>
    </source>
</reference>
<dbReference type="EMBL" id="JABEPP010000003">
    <property type="protein sequence ID" value="NNM73198.1"/>
    <property type="molecule type" value="Genomic_DNA"/>
</dbReference>
<dbReference type="GO" id="GO:0005829">
    <property type="term" value="C:cytosol"/>
    <property type="evidence" value="ECO:0007669"/>
    <property type="project" value="UniProtKB-ARBA"/>
</dbReference>
<feature type="region of interest" description="Disordered" evidence="2">
    <location>
        <begin position="41"/>
        <end position="65"/>
    </location>
</feature>
<gene>
    <name evidence="4" type="ORF">HJG44_12485</name>
</gene>
<evidence type="ECO:0000313" key="4">
    <source>
        <dbReference type="EMBL" id="NNM73198.1"/>
    </source>
</evidence>
<dbReference type="Proteomes" id="UP000564885">
    <property type="component" value="Unassembled WGS sequence"/>
</dbReference>
<evidence type="ECO:0000256" key="1">
    <source>
        <dbReference type="RuleBase" id="RU000408"/>
    </source>
</evidence>
<comment type="subcellular location">
    <subcellularLocation>
        <location evidence="1">Cytoplasm</location>
    </subcellularLocation>
</comment>
<dbReference type="SUPFAM" id="SSF50249">
    <property type="entry name" value="Nucleic acid-binding proteins"/>
    <property type="match status" value="1"/>
</dbReference>
<dbReference type="PROSITE" id="PS00352">
    <property type="entry name" value="CSD_1"/>
    <property type="match status" value="1"/>
</dbReference>
<dbReference type="PROSITE" id="PS51857">
    <property type="entry name" value="CSD_2"/>
    <property type="match status" value="1"/>
</dbReference>
<dbReference type="Gene3D" id="2.40.50.140">
    <property type="entry name" value="Nucleic acid-binding proteins"/>
    <property type="match status" value="1"/>
</dbReference>
<dbReference type="PRINTS" id="PR00050">
    <property type="entry name" value="COLDSHOCK"/>
</dbReference>
<dbReference type="PANTHER" id="PTHR46565:SF20">
    <property type="entry name" value="COLD SHOCK DOMAIN-CONTAINING PROTEIN 4"/>
    <property type="match status" value="1"/>
</dbReference>
<protein>
    <submittedName>
        <fullName evidence="4">Cold shock domain-containing protein</fullName>
    </submittedName>
</protein>
<name>A0A849I737_9HYPH</name>
<organism evidence="4 5">
    <name type="scientific">Enterovirga aerilata</name>
    <dbReference type="NCBI Taxonomy" id="2730920"/>
    <lineage>
        <taxon>Bacteria</taxon>
        <taxon>Pseudomonadati</taxon>
        <taxon>Pseudomonadota</taxon>
        <taxon>Alphaproteobacteria</taxon>
        <taxon>Hyphomicrobiales</taxon>
        <taxon>Methylobacteriaceae</taxon>
        <taxon>Enterovirga</taxon>
    </lineage>
</organism>
<dbReference type="InterPro" id="IPR012340">
    <property type="entry name" value="NA-bd_OB-fold"/>
</dbReference>
<sequence length="146" mass="15688">MSALEGSEVTKLNKQDFVEFELGKSAESERIFATRVRLLRKAEQSSGGHSGGRPLRGGSKLEKAGQGSGVVKWFDLGKGYGFITPQGGDKDVFVHARVLKRAGLTDLTSGQAVSFELEIDPSRNRLSVSKIVRVGSPEASDRPAGR</sequence>
<evidence type="ECO:0000256" key="2">
    <source>
        <dbReference type="SAM" id="MobiDB-lite"/>
    </source>
</evidence>
<dbReference type="AlphaFoldDB" id="A0A849I737"/>
<comment type="caution">
    <text evidence="4">The sequence shown here is derived from an EMBL/GenBank/DDBJ whole genome shotgun (WGS) entry which is preliminary data.</text>
</comment>
<dbReference type="GO" id="GO:0003676">
    <property type="term" value="F:nucleic acid binding"/>
    <property type="evidence" value="ECO:0007669"/>
    <property type="project" value="InterPro"/>
</dbReference>
<keyword evidence="5" id="KW-1185">Reference proteome</keyword>
<dbReference type="InterPro" id="IPR011129">
    <property type="entry name" value="CSD"/>
</dbReference>
<evidence type="ECO:0000313" key="5">
    <source>
        <dbReference type="Proteomes" id="UP000564885"/>
    </source>
</evidence>
<accession>A0A849I737</accession>
<dbReference type="Pfam" id="PF00313">
    <property type="entry name" value="CSD"/>
    <property type="match status" value="1"/>
</dbReference>
<proteinExistence type="predicted"/>
<evidence type="ECO:0000259" key="3">
    <source>
        <dbReference type="PROSITE" id="PS51857"/>
    </source>
</evidence>
<dbReference type="PANTHER" id="PTHR46565">
    <property type="entry name" value="COLD SHOCK DOMAIN PROTEIN 2"/>
    <property type="match status" value="1"/>
</dbReference>
<dbReference type="InterPro" id="IPR019844">
    <property type="entry name" value="CSD_CS"/>
</dbReference>
<dbReference type="InterPro" id="IPR002059">
    <property type="entry name" value="CSP_DNA-bd"/>
</dbReference>